<gene>
    <name evidence="3" type="ORF">CLODIP_2_CD15443</name>
</gene>
<accession>A0A8S1C473</accession>
<dbReference type="InterPro" id="IPR001304">
    <property type="entry name" value="C-type_lectin-like"/>
</dbReference>
<sequence>MLNLKCLVILLALSCLGTCRNLGNDKTSRNSPRIKEFVTINGSEYYIDSDSWLTQDQSKTDCITRNSRLVTFSSREKYNDLVTYLSTRGLGWTWFWTDGLRPVSSSRWFWSNSNTEITQFLWAVNRPEAQSLSQSRCITFSFDFKGWDDDPCNIVLPHVCEKC</sequence>
<dbReference type="SUPFAM" id="SSF56436">
    <property type="entry name" value="C-type lectin-like"/>
    <property type="match status" value="1"/>
</dbReference>
<feature type="domain" description="C-type lectin" evidence="2">
    <location>
        <begin position="40"/>
        <end position="161"/>
    </location>
</feature>
<dbReference type="InterPro" id="IPR016187">
    <property type="entry name" value="CTDL_fold"/>
</dbReference>
<evidence type="ECO:0000256" key="1">
    <source>
        <dbReference type="SAM" id="SignalP"/>
    </source>
</evidence>
<evidence type="ECO:0000259" key="2">
    <source>
        <dbReference type="PROSITE" id="PS50041"/>
    </source>
</evidence>
<organism evidence="3 4">
    <name type="scientific">Cloeon dipterum</name>
    <dbReference type="NCBI Taxonomy" id="197152"/>
    <lineage>
        <taxon>Eukaryota</taxon>
        <taxon>Metazoa</taxon>
        <taxon>Ecdysozoa</taxon>
        <taxon>Arthropoda</taxon>
        <taxon>Hexapoda</taxon>
        <taxon>Insecta</taxon>
        <taxon>Pterygota</taxon>
        <taxon>Palaeoptera</taxon>
        <taxon>Ephemeroptera</taxon>
        <taxon>Pisciforma</taxon>
        <taxon>Baetidae</taxon>
        <taxon>Cloeon</taxon>
    </lineage>
</organism>
<name>A0A8S1C473_9INSE</name>
<dbReference type="CDD" id="cd00037">
    <property type="entry name" value="CLECT"/>
    <property type="match status" value="1"/>
</dbReference>
<dbReference type="SMART" id="SM00034">
    <property type="entry name" value="CLECT"/>
    <property type="match status" value="1"/>
</dbReference>
<dbReference type="Pfam" id="PF00059">
    <property type="entry name" value="Lectin_C"/>
    <property type="match status" value="1"/>
</dbReference>
<dbReference type="InterPro" id="IPR016186">
    <property type="entry name" value="C-type_lectin-like/link_sf"/>
</dbReference>
<dbReference type="OrthoDB" id="6271941at2759"/>
<dbReference type="PROSITE" id="PS50041">
    <property type="entry name" value="C_TYPE_LECTIN_2"/>
    <property type="match status" value="1"/>
</dbReference>
<dbReference type="Proteomes" id="UP000494165">
    <property type="component" value="Unassembled WGS sequence"/>
</dbReference>
<feature type="signal peptide" evidence="1">
    <location>
        <begin position="1"/>
        <end position="19"/>
    </location>
</feature>
<feature type="chain" id="PRO_5035904004" description="C-type lectin domain-containing protein" evidence="1">
    <location>
        <begin position="20"/>
        <end position="163"/>
    </location>
</feature>
<reference evidence="3 4" key="1">
    <citation type="submission" date="2020-04" db="EMBL/GenBank/DDBJ databases">
        <authorList>
            <person name="Alioto T."/>
            <person name="Alioto T."/>
            <person name="Gomez Garrido J."/>
        </authorList>
    </citation>
    <scope>NUCLEOTIDE SEQUENCE [LARGE SCALE GENOMIC DNA]</scope>
</reference>
<keyword evidence="1" id="KW-0732">Signal</keyword>
<proteinExistence type="predicted"/>
<comment type="caution">
    <text evidence="3">The sequence shown here is derived from an EMBL/GenBank/DDBJ whole genome shotgun (WGS) entry which is preliminary data.</text>
</comment>
<dbReference type="Gene3D" id="3.10.100.10">
    <property type="entry name" value="Mannose-Binding Protein A, subunit A"/>
    <property type="match status" value="1"/>
</dbReference>
<evidence type="ECO:0000313" key="4">
    <source>
        <dbReference type="Proteomes" id="UP000494165"/>
    </source>
</evidence>
<keyword evidence="4" id="KW-1185">Reference proteome</keyword>
<protein>
    <recommendedName>
        <fullName evidence="2">C-type lectin domain-containing protein</fullName>
    </recommendedName>
</protein>
<evidence type="ECO:0000313" key="3">
    <source>
        <dbReference type="EMBL" id="CAB3362891.1"/>
    </source>
</evidence>
<dbReference type="AlphaFoldDB" id="A0A8S1C473"/>
<dbReference type="EMBL" id="CADEPI010000010">
    <property type="protein sequence ID" value="CAB3362891.1"/>
    <property type="molecule type" value="Genomic_DNA"/>
</dbReference>